<name>A0A096FD89_COMTE</name>
<gene>
    <name evidence="1" type="ORF">P353_17080</name>
</gene>
<reference evidence="1 2" key="1">
    <citation type="submission" date="2013-09" db="EMBL/GenBank/DDBJ databases">
        <title>High correlation between genotypes and phenotypes of environmental bacteria Comamonas testosteroni strains.</title>
        <authorList>
            <person name="Liu L."/>
            <person name="Zhu W."/>
            <person name="Xia X."/>
            <person name="Xu B."/>
            <person name="Luo M."/>
            <person name="Wang G."/>
        </authorList>
    </citation>
    <scope>NUCLEOTIDE SEQUENCE [LARGE SCALE GENOMIC DNA]</scope>
    <source>
        <strain evidence="1 2">JL40</strain>
    </source>
</reference>
<dbReference type="AlphaFoldDB" id="A0A096FD89"/>
<accession>A0A096FD89</accession>
<organism evidence="1 2">
    <name type="scientific">Comamonas testosteroni</name>
    <name type="common">Pseudomonas testosteroni</name>
    <dbReference type="NCBI Taxonomy" id="285"/>
    <lineage>
        <taxon>Bacteria</taxon>
        <taxon>Pseudomonadati</taxon>
        <taxon>Pseudomonadota</taxon>
        <taxon>Betaproteobacteria</taxon>
        <taxon>Burkholderiales</taxon>
        <taxon>Comamonadaceae</taxon>
        <taxon>Comamonas</taxon>
    </lineage>
</organism>
<evidence type="ECO:0000313" key="2">
    <source>
        <dbReference type="Proteomes" id="UP000029553"/>
    </source>
</evidence>
<dbReference type="Proteomes" id="UP000029553">
    <property type="component" value="Unassembled WGS sequence"/>
</dbReference>
<protein>
    <submittedName>
        <fullName evidence="1">Uncharacterized protein</fullName>
    </submittedName>
</protein>
<proteinExistence type="predicted"/>
<comment type="caution">
    <text evidence="1">The sequence shown here is derived from an EMBL/GenBank/DDBJ whole genome shotgun (WGS) entry which is preliminary data.</text>
</comment>
<evidence type="ECO:0000313" key="1">
    <source>
        <dbReference type="EMBL" id="KGH27748.1"/>
    </source>
</evidence>
<dbReference type="RefSeq" id="WP_034371664.1">
    <property type="nucleotide sequence ID" value="NZ_AWOR01000057.1"/>
</dbReference>
<sequence length="117" mass="12540">MHPVPNTSAAQTNVSEFITDLDGGQFDRMLSMALGEVAAGVVDNDKVGEVNVKLHLSRIPGTHQVTVAHTLKFQRPTADGKRSEEVTRKTVMHVGTNGVMSLIPANQLKIPGMPVKA</sequence>
<dbReference type="EMBL" id="AWOR01000057">
    <property type="protein sequence ID" value="KGH27748.1"/>
    <property type="molecule type" value="Genomic_DNA"/>
</dbReference>